<proteinExistence type="predicted"/>
<protein>
    <submittedName>
        <fullName evidence="2">Uncharacterized protein</fullName>
    </submittedName>
</protein>
<dbReference type="AlphaFoldDB" id="A0A9X1X266"/>
<name>A0A9X1X266_9SPHI</name>
<keyword evidence="3" id="KW-1185">Reference proteome</keyword>
<evidence type="ECO:0000256" key="1">
    <source>
        <dbReference type="SAM" id="Phobius"/>
    </source>
</evidence>
<keyword evidence="1" id="KW-0472">Membrane</keyword>
<keyword evidence="1" id="KW-0812">Transmembrane</keyword>
<comment type="caution">
    <text evidence="2">The sequence shown here is derived from an EMBL/GenBank/DDBJ whole genome shotgun (WGS) entry which is preliminary data.</text>
</comment>
<dbReference type="EMBL" id="JALJEJ010000001">
    <property type="protein sequence ID" value="MCJ8208585.1"/>
    <property type="molecule type" value="Genomic_DNA"/>
</dbReference>
<evidence type="ECO:0000313" key="2">
    <source>
        <dbReference type="EMBL" id="MCJ8208585.1"/>
    </source>
</evidence>
<reference evidence="2" key="1">
    <citation type="submission" date="2022-04" db="EMBL/GenBank/DDBJ databases">
        <title>Mucilaginibacter sp. RS28 isolated from freshwater.</title>
        <authorList>
            <person name="Ko S.-R."/>
        </authorList>
    </citation>
    <scope>NUCLEOTIDE SEQUENCE</scope>
    <source>
        <strain evidence="2">RS28</strain>
    </source>
</reference>
<evidence type="ECO:0000313" key="3">
    <source>
        <dbReference type="Proteomes" id="UP001139450"/>
    </source>
</evidence>
<sequence>MKTPRKFIIPVLLLAIVVLSVILVFKINCRSPYVIQGAIPADTINHRLTGYNVVQAQKNTFDSLSRTFFKAVPYKGAVINSADLLLALGLNDDYLYRYIQCEKIKFKTQLGLVNDSIKVYVHPIDISSPKNPKDLFFNKEGNLCYKDGTLWQNPCKACFFCSIFSSSNPPARKLNDDPDGVYYIDLNNPCPPCSTED</sequence>
<gene>
    <name evidence="2" type="ORF">MUY27_02620</name>
</gene>
<dbReference type="RefSeq" id="WP_245128413.1">
    <property type="nucleotide sequence ID" value="NZ_JALJEJ010000001.1"/>
</dbReference>
<accession>A0A9X1X266</accession>
<feature type="transmembrane region" description="Helical" evidence="1">
    <location>
        <begin position="7"/>
        <end position="25"/>
    </location>
</feature>
<dbReference type="Proteomes" id="UP001139450">
    <property type="component" value="Unassembled WGS sequence"/>
</dbReference>
<organism evidence="2 3">
    <name type="scientific">Mucilaginibacter straminoryzae</name>
    <dbReference type="NCBI Taxonomy" id="2932774"/>
    <lineage>
        <taxon>Bacteria</taxon>
        <taxon>Pseudomonadati</taxon>
        <taxon>Bacteroidota</taxon>
        <taxon>Sphingobacteriia</taxon>
        <taxon>Sphingobacteriales</taxon>
        <taxon>Sphingobacteriaceae</taxon>
        <taxon>Mucilaginibacter</taxon>
    </lineage>
</organism>
<keyword evidence="1" id="KW-1133">Transmembrane helix</keyword>